<organism evidence="1 2">
    <name type="scientific">Apiospora marii</name>
    <dbReference type="NCBI Taxonomy" id="335849"/>
    <lineage>
        <taxon>Eukaryota</taxon>
        <taxon>Fungi</taxon>
        <taxon>Dikarya</taxon>
        <taxon>Ascomycota</taxon>
        <taxon>Pezizomycotina</taxon>
        <taxon>Sordariomycetes</taxon>
        <taxon>Xylariomycetidae</taxon>
        <taxon>Amphisphaeriales</taxon>
        <taxon>Apiosporaceae</taxon>
        <taxon>Apiospora</taxon>
    </lineage>
</organism>
<comment type="caution">
    <text evidence="1">The sequence shown here is derived from an EMBL/GenBank/DDBJ whole genome shotgun (WGS) entry which is preliminary data.</text>
</comment>
<evidence type="ECO:0000313" key="2">
    <source>
        <dbReference type="Proteomes" id="UP001396898"/>
    </source>
</evidence>
<proteinExistence type="predicted"/>
<protein>
    <submittedName>
        <fullName evidence="1">Uncharacterized protein</fullName>
    </submittedName>
</protein>
<accession>A0ABR1RI62</accession>
<name>A0ABR1RI62_9PEZI</name>
<gene>
    <name evidence="1" type="ORF">PG991_010320</name>
</gene>
<evidence type="ECO:0000313" key="1">
    <source>
        <dbReference type="EMBL" id="KAK8012945.1"/>
    </source>
</evidence>
<sequence>MQWYRAFRTQIQYIYEEVYLDGDYAFITLDNGLYARAHHTCHEGDEAWLLAGSDVPVILRRQEANNEFRVVAPAYVHGIMRGEMWPEDTSTLETITLV</sequence>
<reference evidence="1 2" key="1">
    <citation type="submission" date="2023-01" db="EMBL/GenBank/DDBJ databases">
        <title>Analysis of 21 Apiospora genomes using comparative genomics revels a genus with tremendous synthesis potential of carbohydrate active enzymes and secondary metabolites.</title>
        <authorList>
            <person name="Sorensen T."/>
        </authorList>
    </citation>
    <scope>NUCLEOTIDE SEQUENCE [LARGE SCALE GENOMIC DNA]</scope>
    <source>
        <strain evidence="1 2">CBS 20057</strain>
    </source>
</reference>
<dbReference type="EMBL" id="JAQQWI010000015">
    <property type="protein sequence ID" value="KAK8012945.1"/>
    <property type="molecule type" value="Genomic_DNA"/>
</dbReference>
<keyword evidence="2" id="KW-1185">Reference proteome</keyword>
<dbReference type="Proteomes" id="UP001396898">
    <property type="component" value="Unassembled WGS sequence"/>
</dbReference>